<name>A0A2T4CZ24_9GAMM</name>
<keyword evidence="1" id="KW-0472">Membrane</keyword>
<dbReference type="AlphaFoldDB" id="A0A2T4CZ24"/>
<evidence type="ECO:0000256" key="1">
    <source>
        <dbReference type="SAM" id="Phobius"/>
    </source>
</evidence>
<feature type="transmembrane region" description="Helical" evidence="1">
    <location>
        <begin position="72"/>
        <end position="90"/>
    </location>
</feature>
<reference evidence="2" key="1">
    <citation type="submission" date="2018-03" db="EMBL/GenBank/DDBJ databases">
        <title>Cross-interface Injection: A General Nanoliter Liquid Handling Method Applied to Single Cells Genome Amplification Automated Nanoliter Liquid Handling Applied to Single Cell Multiple Displacement Amplification.</title>
        <authorList>
            <person name="Yun J."/>
            <person name="Xu P."/>
            <person name="Xu J."/>
            <person name="Dai X."/>
            <person name="Wang Y."/>
            <person name="Zheng X."/>
            <person name="Cao C."/>
            <person name="Yi Q."/>
            <person name="Zhu Y."/>
            <person name="Wang L."/>
            <person name="Dong Z."/>
            <person name="Huang Y."/>
            <person name="Huang L."/>
            <person name="Du W."/>
        </authorList>
    </citation>
    <scope>NUCLEOTIDE SEQUENCE [LARGE SCALE GENOMIC DNA]</scope>
    <source>
        <strain evidence="2">Z-D3-2</strain>
    </source>
</reference>
<proteinExistence type="predicted"/>
<protein>
    <recommendedName>
        <fullName evidence="3">DUF1269 domain-containing protein</fullName>
    </recommendedName>
</protein>
<feature type="transmembrane region" description="Helical" evidence="1">
    <location>
        <begin position="102"/>
        <end position="124"/>
    </location>
</feature>
<comment type="caution">
    <text evidence="2">The sequence shown here is derived from an EMBL/GenBank/DDBJ whole genome shotgun (WGS) entry which is preliminary data.</text>
</comment>
<evidence type="ECO:0008006" key="3">
    <source>
        <dbReference type="Google" id="ProtNLM"/>
    </source>
</evidence>
<keyword evidence="1" id="KW-1133">Transmembrane helix</keyword>
<evidence type="ECO:0000313" key="2">
    <source>
        <dbReference type="EMBL" id="PTB86772.1"/>
    </source>
</evidence>
<keyword evidence="1" id="KW-0812">Transmembrane</keyword>
<accession>A0A2T4CZ24</accession>
<dbReference type="EMBL" id="PYVN01000005">
    <property type="protein sequence ID" value="PTB86772.1"/>
    <property type="molecule type" value="Genomic_DNA"/>
</dbReference>
<organism evidence="2">
    <name type="scientific">Pseudidiomarina aestuarii</name>
    <dbReference type="NCBI Taxonomy" id="624146"/>
    <lineage>
        <taxon>Bacteria</taxon>
        <taxon>Pseudomonadati</taxon>
        <taxon>Pseudomonadota</taxon>
        <taxon>Gammaproteobacteria</taxon>
        <taxon>Alteromonadales</taxon>
        <taxon>Idiomarinaceae</taxon>
        <taxon>Pseudidiomarina</taxon>
    </lineage>
</organism>
<sequence>MEVEIQDEKHTGRVAAVFGDKDSANAAKQKLVNNGISPTVINIVKPEDNNISKKIEPESHGIAKTIVKSHGWLGLIGMILGLIIATALVISGPEMTQSSPLFTYLVFIFFGLTFGMMIAGAVSIRPDHDPLITKTVEASHENHWTVIVQTDDHEEIDLIKDLLEGSAISISETF</sequence>
<gene>
    <name evidence="2" type="ORF">C9940_00935</name>
</gene>